<evidence type="ECO:0000259" key="10">
    <source>
        <dbReference type="Pfam" id="PF13967"/>
    </source>
</evidence>
<dbReference type="EMBL" id="BRXY01000338">
    <property type="protein sequence ID" value="GMH88143.1"/>
    <property type="molecule type" value="Genomic_DNA"/>
</dbReference>
<keyword evidence="13" id="KW-1185">Reference proteome</keyword>
<feature type="transmembrane region" description="Helical" evidence="8">
    <location>
        <begin position="95"/>
        <end position="116"/>
    </location>
</feature>
<evidence type="ECO:0000256" key="4">
    <source>
        <dbReference type="ARBA" id="ARBA00022692"/>
    </source>
</evidence>
<accession>A0A9W7EQS6</accession>
<keyword evidence="5 8" id="KW-1133">Transmembrane helix</keyword>
<reference evidence="13" key="1">
    <citation type="journal article" date="2023" name="Commun. Biol.">
        <title>Genome analysis of Parmales, the sister group of diatoms, reveals the evolutionary specialization of diatoms from phago-mixotrophs to photoautotrophs.</title>
        <authorList>
            <person name="Ban H."/>
            <person name="Sato S."/>
            <person name="Yoshikawa S."/>
            <person name="Yamada K."/>
            <person name="Nakamura Y."/>
            <person name="Ichinomiya M."/>
            <person name="Sato N."/>
            <person name="Blanc-Mathieu R."/>
            <person name="Endo H."/>
            <person name="Kuwata A."/>
            <person name="Ogata H."/>
        </authorList>
    </citation>
    <scope>NUCLEOTIDE SEQUENCE [LARGE SCALE GENOMIC DNA]</scope>
    <source>
        <strain evidence="13">NIES 3701</strain>
    </source>
</reference>
<feature type="domain" description="CSC1/OSCA1-like cytosolic" evidence="11">
    <location>
        <begin position="276"/>
        <end position="365"/>
    </location>
</feature>
<dbReference type="GO" id="GO:0005227">
    <property type="term" value="F:calcium-activated cation channel activity"/>
    <property type="evidence" value="ECO:0007669"/>
    <property type="project" value="InterPro"/>
</dbReference>
<gene>
    <name evidence="12" type="ORF">TrST_g6173</name>
</gene>
<sequence>MEAKIQSFAVNFLSVHDALFSRSVGPVIDAAMNYTCGRWMECEEDEALGESLHDKTADYNYSPVSDIDDSSRRLNFNISSWLSSTSTQVETTMTLASFFSLLCLSFLVFATFLSCFQHSLLTSPMFNSTRRHRLPNLVPVPLPRQNFMAWVGVCFYMSDEEIVTRVGYDSLVFLRFHRLALRCLLKISIFSFLVLLPVNYGGGEHERNEEEYGYIVLTDFTKFTMANVESGSPRLWIHCIGAYLLTIIFVTELLQEYSDYNTIRHRYLLSRCPHLRTVLVSRIPPHMRSRRKITAYFKNMYPEVVTRVSLCENLIYLESLIKSRTGILERLERVTYLIAEKDKVANASTTFSTVGKKIQNNFTACCGYNKQYYTNKQGIIASELVDANELVTKEMKRRSMIMHHLDKMGAATGNCDIDYLLSKNEPHPAAVPPPPSTPLPSSPMPKEPTPSLRRVAYEPPTPETVSDPDALENHLNEVTDKAFVSFSTYSAATIAKQSMHGSKPGEMAVEQAPEPRAILFENIYVTSKARQTRHILANAFVTILIGCYAVPTTLISLLVSETALISYNPALARLVISSGVFTSLTRMVQPVCIVCLQQTLPPLFLAMSKIEGQLSFCDVQIRAFSRYFAFQVVNIFLVTAIAGSIFETMALIAENPGKVFQLLGYALPKTSSFFCYYIILKSSLGLGVELVRIVPILQGLIRLSPICHHNTLRDRRKVIVGIRPIDDPGWMPIHKIFAQDVLIVVIGVVFAVIAPLVLIPCMMFCLISRIVWTHQFLYVYEGCCESGGLFWPKVFRRFVFGIALAQATVVGQFMLKGAWSQAYVTIILMISTYFYLKRARSKYDMSSSSLPLEIAAVMDINVDNNKADRANAMNEDSYLQPALRAAPNAEPELPFPPQLMDPKDLQKEKDENLIDYLMGDSEISTGRCTTNDYDDSDLDRFERGWEKVLRDQQEQSTGIFNKIGVGLDGGNLTVPNVELMKRKRNKAEVLVDSEYEIRLNAGPSSNYIEAI</sequence>
<keyword evidence="4 8" id="KW-0812">Transmembrane</keyword>
<protein>
    <recommendedName>
        <fullName evidence="14">CSC1/OSCA1-like 7TM region domain-containing protein</fullName>
    </recommendedName>
</protein>
<evidence type="ECO:0000313" key="12">
    <source>
        <dbReference type="EMBL" id="GMH88143.1"/>
    </source>
</evidence>
<evidence type="ECO:0000259" key="9">
    <source>
        <dbReference type="Pfam" id="PF02714"/>
    </source>
</evidence>
<feature type="transmembrane region" description="Helical" evidence="8">
    <location>
        <begin position="741"/>
        <end position="772"/>
    </location>
</feature>
<feature type="domain" description="CSC1/OSCA1-like 7TM region" evidence="9">
    <location>
        <begin position="533"/>
        <end position="813"/>
    </location>
</feature>
<dbReference type="PANTHER" id="PTHR13018:SF5">
    <property type="entry name" value="RE44586P"/>
    <property type="match status" value="1"/>
</dbReference>
<evidence type="ECO:0000256" key="3">
    <source>
        <dbReference type="ARBA" id="ARBA00022448"/>
    </source>
</evidence>
<feature type="transmembrane region" description="Helical" evidence="8">
    <location>
        <begin position="627"/>
        <end position="653"/>
    </location>
</feature>
<evidence type="ECO:0000256" key="6">
    <source>
        <dbReference type="ARBA" id="ARBA00023136"/>
    </source>
</evidence>
<feature type="transmembrane region" description="Helical" evidence="8">
    <location>
        <begin position="818"/>
        <end position="836"/>
    </location>
</feature>
<feature type="compositionally biased region" description="Pro residues" evidence="7">
    <location>
        <begin position="429"/>
        <end position="448"/>
    </location>
</feature>
<keyword evidence="3" id="KW-0813">Transport</keyword>
<dbReference type="InterPro" id="IPR032880">
    <property type="entry name" value="CSC1/OSCA1-like_N"/>
</dbReference>
<dbReference type="InterPro" id="IPR027815">
    <property type="entry name" value="CSC1/OSCA1-like_cyt"/>
</dbReference>
<evidence type="ECO:0000256" key="2">
    <source>
        <dbReference type="ARBA" id="ARBA00007779"/>
    </source>
</evidence>
<evidence type="ECO:0000256" key="7">
    <source>
        <dbReference type="SAM" id="MobiDB-lite"/>
    </source>
</evidence>
<keyword evidence="6 8" id="KW-0472">Membrane</keyword>
<dbReference type="OrthoDB" id="1689567at2759"/>
<evidence type="ECO:0008006" key="14">
    <source>
        <dbReference type="Google" id="ProtNLM"/>
    </source>
</evidence>
<comment type="subcellular location">
    <subcellularLocation>
        <location evidence="1">Membrane</location>
        <topology evidence="1">Multi-pass membrane protein</topology>
    </subcellularLocation>
</comment>
<feature type="transmembrane region" description="Helical" evidence="8">
    <location>
        <begin position="535"/>
        <end position="559"/>
    </location>
</feature>
<dbReference type="PANTHER" id="PTHR13018">
    <property type="entry name" value="PROBABLE MEMBRANE PROTEIN DUF221-RELATED"/>
    <property type="match status" value="1"/>
</dbReference>
<evidence type="ECO:0000256" key="5">
    <source>
        <dbReference type="ARBA" id="ARBA00022989"/>
    </source>
</evidence>
<evidence type="ECO:0000259" key="11">
    <source>
        <dbReference type="Pfam" id="PF14703"/>
    </source>
</evidence>
<dbReference type="Pfam" id="PF13967">
    <property type="entry name" value="RSN1_TM"/>
    <property type="match status" value="1"/>
</dbReference>
<feature type="domain" description="CSC1/OSCA1-like N-terminal transmembrane" evidence="10">
    <location>
        <begin position="98"/>
        <end position="255"/>
    </location>
</feature>
<feature type="region of interest" description="Disordered" evidence="7">
    <location>
        <begin position="425"/>
        <end position="452"/>
    </location>
</feature>
<dbReference type="Pfam" id="PF14703">
    <property type="entry name" value="PHM7_cyt"/>
    <property type="match status" value="1"/>
</dbReference>
<organism evidence="12 13">
    <name type="scientific">Triparma strigata</name>
    <dbReference type="NCBI Taxonomy" id="1606541"/>
    <lineage>
        <taxon>Eukaryota</taxon>
        <taxon>Sar</taxon>
        <taxon>Stramenopiles</taxon>
        <taxon>Ochrophyta</taxon>
        <taxon>Bolidophyceae</taxon>
        <taxon>Parmales</taxon>
        <taxon>Triparmaceae</taxon>
        <taxon>Triparma</taxon>
    </lineage>
</organism>
<evidence type="ECO:0000256" key="1">
    <source>
        <dbReference type="ARBA" id="ARBA00004141"/>
    </source>
</evidence>
<comment type="similarity">
    <text evidence="2">Belongs to the CSC1 (TC 1.A.17) family.</text>
</comment>
<dbReference type="Pfam" id="PF02714">
    <property type="entry name" value="RSN1_7TM"/>
    <property type="match status" value="1"/>
</dbReference>
<dbReference type="InterPro" id="IPR003864">
    <property type="entry name" value="CSC1/OSCA1-like_7TM"/>
</dbReference>
<evidence type="ECO:0000256" key="8">
    <source>
        <dbReference type="SAM" id="Phobius"/>
    </source>
</evidence>
<name>A0A9W7EQS6_9STRA</name>
<proteinExistence type="inferred from homology"/>
<dbReference type="InterPro" id="IPR045122">
    <property type="entry name" value="Csc1-like"/>
</dbReference>
<evidence type="ECO:0000313" key="13">
    <source>
        <dbReference type="Proteomes" id="UP001165085"/>
    </source>
</evidence>
<dbReference type="GO" id="GO:0005886">
    <property type="term" value="C:plasma membrane"/>
    <property type="evidence" value="ECO:0007669"/>
    <property type="project" value="TreeGrafter"/>
</dbReference>
<comment type="caution">
    <text evidence="12">The sequence shown here is derived from an EMBL/GenBank/DDBJ whole genome shotgun (WGS) entry which is preliminary data.</text>
</comment>
<dbReference type="AlphaFoldDB" id="A0A9W7EQS6"/>
<dbReference type="Proteomes" id="UP001165085">
    <property type="component" value="Unassembled WGS sequence"/>
</dbReference>